<sequence>MAFDFDQTLQAIGDAIVNQLRLDGKAAGDYALTGAKQIASTAAYIVANYAIGKIRPAMAEALFENQKDSVAILFEGVHGMTALAAENAINAGLAVARSAVNTATGLSL</sequence>
<comment type="caution">
    <text evidence="1">The sequence shown here is derived from an EMBL/GenBank/DDBJ whole genome shotgun (WGS) entry which is preliminary data.</text>
</comment>
<keyword evidence="2" id="KW-1185">Reference proteome</keyword>
<dbReference type="AlphaFoldDB" id="A0A8S8XAC2"/>
<organism evidence="1 2">
    <name type="scientific">Roseiterribacter gracilis</name>
    <dbReference type="NCBI Taxonomy" id="2812848"/>
    <lineage>
        <taxon>Bacteria</taxon>
        <taxon>Pseudomonadati</taxon>
        <taxon>Pseudomonadota</taxon>
        <taxon>Alphaproteobacteria</taxon>
        <taxon>Rhodospirillales</taxon>
        <taxon>Roseiterribacteraceae</taxon>
        <taxon>Roseiterribacter</taxon>
    </lineage>
</organism>
<proteinExistence type="predicted"/>
<protein>
    <submittedName>
        <fullName evidence="1">Uncharacterized protein</fullName>
    </submittedName>
</protein>
<dbReference type="RefSeq" id="WP_420241135.1">
    <property type="nucleotide sequence ID" value="NZ_BOPV01000001.1"/>
</dbReference>
<dbReference type="EMBL" id="BOPV01000001">
    <property type="protein sequence ID" value="GIL38170.1"/>
    <property type="molecule type" value="Genomic_DNA"/>
</dbReference>
<gene>
    <name evidence="1" type="ORF">TMPK1_04070</name>
</gene>
<dbReference type="Proteomes" id="UP000681075">
    <property type="component" value="Unassembled WGS sequence"/>
</dbReference>
<evidence type="ECO:0000313" key="2">
    <source>
        <dbReference type="Proteomes" id="UP000681075"/>
    </source>
</evidence>
<evidence type="ECO:0000313" key="1">
    <source>
        <dbReference type="EMBL" id="GIL38170.1"/>
    </source>
</evidence>
<reference evidence="1" key="1">
    <citation type="submission" date="2021-02" db="EMBL/GenBank/DDBJ databases">
        <title>Genome sequence of Rhodospirillales sp. strain TMPK1 isolated from soil.</title>
        <authorList>
            <person name="Nakai R."/>
            <person name="Kusada H."/>
            <person name="Tamaki H."/>
        </authorList>
    </citation>
    <scope>NUCLEOTIDE SEQUENCE</scope>
    <source>
        <strain evidence="1">TMPK1</strain>
    </source>
</reference>
<name>A0A8S8XAC2_9PROT</name>
<accession>A0A8S8XAC2</accession>